<reference evidence="2 3" key="1">
    <citation type="submission" date="2020-12" db="EMBL/GenBank/DDBJ databases">
        <title>A novel species.</title>
        <authorList>
            <person name="Li K."/>
        </authorList>
    </citation>
    <scope>NUCLEOTIDE SEQUENCE [LARGE SCALE GENOMIC DNA]</scope>
    <source>
        <strain evidence="2 3">ZYC-3</strain>
    </source>
</reference>
<dbReference type="AlphaFoldDB" id="A0A7T7KYE8"/>
<accession>A0A7T7KYE8</accession>
<keyword evidence="3" id="KW-1185">Reference proteome</keyword>
<dbReference type="NCBIfam" id="NF038083">
    <property type="entry name" value="CU044_5270_fam"/>
    <property type="match status" value="1"/>
</dbReference>
<organism evidence="2 3">
    <name type="scientific">Streptomyces liliifuscus</name>
    <dbReference type="NCBI Taxonomy" id="2797636"/>
    <lineage>
        <taxon>Bacteria</taxon>
        <taxon>Bacillati</taxon>
        <taxon>Actinomycetota</taxon>
        <taxon>Actinomycetes</taxon>
        <taxon>Kitasatosporales</taxon>
        <taxon>Streptomycetaceae</taxon>
        <taxon>Streptomyces</taxon>
    </lineage>
</organism>
<gene>
    <name evidence="2" type="ORF">JEQ17_26655</name>
</gene>
<dbReference type="KEGG" id="slf:JEQ17_26655"/>
<dbReference type="Proteomes" id="UP000595636">
    <property type="component" value="Chromosome"/>
</dbReference>
<dbReference type="RefSeq" id="WP_200397557.1">
    <property type="nucleotide sequence ID" value="NZ_CP066831.1"/>
</dbReference>
<name>A0A7T7KYE8_9ACTN</name>
<evidence type="ECO:0000313" key="3">
    <source>
        <dbReference type="Proteomes" id="UP000595636"/>
    </source>
</evidence>
<proteinExistence type="predicted"/>
<feature type="region of interest" description="Disordered" evidence="1">
    <location>
        <begin position="64"/>
        <end position="91"/>
    </location>
</feature>
<sequence length="342" mass="36842">MSTIPEKDLPPGRHRVLREHLMREINGETPPEPVRRIWRRPAFVAPVVAAALSVAVVIGASVTRDAASDGPPRPHSGASERPERRSSQSPAHLLERVAVAAAKLPTGVEGDEFVYTKTDNYHWKMDPEKTVGDCDRTLEGHAWGVRERWESVDGQHVGLSREHKTGGGVVERPIAKQLPGKHSINFYEQALELPTDTEGMHRWLYGLDPGEKPSGKRSADEAAFVKASGLLTGSLLPPKTAAAFYRAVAKIPGLIVLEGARDAAGRTGVAVAMDGVSAIGFGQGGEPRSELIFDQKTLAYMGQSTVNLSAPENRCQPLEAGDLVGSVAILERAVVDKKGERP</sequence>
<dbReference type="EMBL" id="CP066831">
    <property type="protein sequence ID" value="QQM42649.1"/>
    <property type="molecule type" value="Genomic_DNA"/>
</dbReference>
<dbReference type="InterPro" id="IPR047789">
    <property type="entry name" value="CU044_5270-like"/>
</dbReference>
<evidence type="ECO:0000256" key="1">
    <source>
        <dbReference type="SAM" id="MobiDB-lite"/>
    </source>
</evidence>
<protein>
    <submittedName>
        <fullName evidence="2">CU044_5270 family protein</fullName>
    </submittedName>
</protein>
<evidence type="ECO:0000313" key="2">
    <source>
        <dbReference type="EMBL" id="QQM42649.1"/>
    </source>
</evidence>